<accession>A0A1K2IFT1</accession>
<evidence type="ECO:0000313" key="3">
    <source>
        <dbReference type="EMBL" id="SFZ91285.1"/>
    </source>
</evidence>
<dbReference type="Proteomes" id="UP000182034">
    <property type="component" value="Unassembled WGS sequence"/>
</dbReference>
<keyword evidence="1" id="KW-0812">Transmembrane</keyword>
<keyword evidence="4" id="KW-1185">Reference proteome</keyword>
<dbReference type="RefSeq" id="WP_072407404.1">
    <property type="nucleotide sequence ID" value="NZ_FPKW01000002.1"/>
</dbReference>
<sequence length="486" mass="54926">MHYICPICKTENKLETSFSIEEYICISCSNLIDVDKNFSRQIVKKPIENVVLEIGQKGIIDYIEYTVVAIVVRKYGSATYWREYYLKDYKNNDAFLSESDGHWVFLHPIHAEDVKKKERSKVVQLQTRNYRWYETTQCTIHASAGFFEDKLNFNIASYKEYVNGTNMVSEEQSGGYTQYFAGKHISKRIIKKTFTISHMPNYSGIGIVQPYYINIKQLINVLGIAALLICLLQLYVYSSRTNTSVFQDTIKFRDVKNKEMVSKSFTLSGGSAPLKINAHSEVDNSWANLQLSLVNEDTNEAVFASKDIEEYSGYEDGEAWREGKTTEEFNICGVSPGKYHLVLSAESQQSTGAILTSGSDTGLTITKEASGIVNVLDNSTKQTVSFGDVKTLEKDSSDMGKLVKQVFLNKNLDSLLSINPVVQSSPANVVDGSSIDINATWFPVSFWNFGIILLLMVIFFIICYWGRHLFNVSKWNNSSNSPYPKS</sequence>
<name>A0A1K2IFT1_9FLAO</name>
<feature type="transmembrane region" description="Helical" evidence="1">
    <location>
        <begin position="446"/>
        <end position="465"/>
    </location>
</feature>
<dbReference type="AlphaFoldDB" id="A0A1K2IFT1"/>
<dbReference type="Pfam" id="PF13785">
    <property type="entry name" value="DUF4178"/>
    <property type="match status" value="1"/>
</dbReference>
<proteinExistence type="predicted"/>
<dbReference type="OrthoDB" id="713199at2"/>
<dbReference type="STRING" id="1612149.SAMN05216324_102266"/>
<protein>
    <recommendedName>
        <fullName evidence="2">DUF4178 domain-containing protein</fullName>
    </recommendedName>
</protein>
<organism evidence="3 4">
    <name type="scientific">Chryseobacterium limigenitum</name>
    <dbReference type="NCBI Taxonomy" id="1612149"/>
    <lineage>
        <taxon>Bacteria</taxon>
        <taxon>Pseudomonadati</taxon>
        <taxon>Bacteroidota</taxon>
        <taxon>Flavobacteriia</taxon>
        <taxon>Flavobacteriales</taxon>
        <taxon>Weeksellaceae</taxon>
        <taxon>Chryseobacterium group</taxon>
        <taxon>Chryseobacterium</taxon>
    </lineage>
</organism>
<feature type="transmembrane region" description="Helical" evidence="1">
    <location>
        <begin position="218"/>
        <end position="237"/>
    </location>
</feature>
<dbReference type="InterPro" id="IPR025235">
    <property type="entry name" value="DUF4178"/>
</dbReference>
<keyword evidence="1" id="KW-1133">Transmembrane helix</keyword>
<reference evidence="4" key="1">
    <citation type="submission" date="2016-10" db="EMBL/GenBank/DDBJ databases">
        <authorList>
            <person name="Varghese N."/>
            <person name="Submissions S."/>
        </authorList>
    </citation>
    <scope>NUCLEOTIDE SEQUENCE [LARGE SCALE GENOMIC DNA]</scope>
    <source>
        <strain evidence="4">SUR2</strain>
    </source>
</reference>
<gene>
    <name evidence="3" type="ORF">SAMN05216324_102266</name>
</gene>
<keyword evidence="1" id="KW-0472">Membrane</keyword>
<evidence type="ECO:0000313" key="4">
    <source>
        <dbReference type="Proteomes" id="UP000182034"/>
    </source>
</evidence>
<feature type="domain" description="DUF4178" evidence="2">
    <location>
        <begin position="54"/>
        <end position="186"/>
    </location>
</feature>
<dbReference type="EMBL" id="FPKW01000002">
    <property type="protein sequence ID" value="SFZ91285.1"/>
    <property type="molecule type" value="Genomic_DNA"/>
</dbReference>
<evidence type="ECO:0000256" key="1">
    <source>
        <dbReference type="SAM" id="Phobius"/>
    </source>
</evidence>
<evidence type="ECO:0000259" key="2">
    <source>
        <dbReference type="Pfam" id="PF13785"/>
    </source>
</evidence>